<dbReference type="GO" id="GO:0016042">
    <property type="term" value="P:lipid catabolic process"/>
    <property type="evidence" value="ECO:0007669"/>
    <property type="project" value="UniProtKB-KW"/>
</dbReference>
<reference evidence="8" key="2">
    <citation type="submission" date="2021-03" db="UniProtKB">
        <authorList>
            <consortium name="EnsemblPlants"/>
        </authorList>
    </citation>
    <scope>IDENTIFICATION</scope>
</reference>
<dbReference type="InterPro" id="IPR001087">
    <property type="entry name" value="GDSL"/>
</dbReference>
<comment type="similarity">
    <text evidence="2">Belongs to the 'GDSL' lipolytic enzyme family.</text>
</comment>
<dbReference type="GO" id="GO:0005576">
    <property type="term" value="C:extracellular region"/>
    <property type="evidence" value="ECO:0007669"/>
    <property type="project" value="UniProtKB-SubCell"/>
</dbReference>
<comment type="subcellular location">
    <subcellularLocation>
        <location evidence="1">Secreted</location>
    </subcellularLocation>
</comment>
<dbReference type="InterPro" id="IPR036514">
    <property type="entry name" value="SGNH_hydro_sf"/>
</dbReference>
<evidence type="ECO:0000256" key="1">
    <source>
        <dbReference type="ARBA" id="ARBA00004613"/>
    </source>
</evidence>
<dbReference type="Gramene" id="AUR62020645-RA">
    <property type="protein sequence ID" value="AUR62020645-RA:cds"/>
    <property type="gene ID" value="AUR62020645"/>
</dbReference>
<dbReference type="EnsemblPlants" id="AUR62020645-RA">
    <property type="protein sequence ID" value="AUR62020645-RA:cds"/>
    <property type="gene ID" value="AUR62020645"/>
</dbReference>
<keyword evidence="7" id="KW-0443">Lipid metabolism</keyword>
<dbReference type="Proteomes" id="UP000596660">
    <property type="component" value="Unplaced"/>
</dbReference>
<sequence length="302" mass="34145">MYLLIGWCTGVTAEILGFVDYIPPFSGSSSYVGDFLKGANFASGAAGIRDETGNYLGVNVPMNEQIRNFERVIEQIRDHFRRDEKALQDYLSKCIIYSGMGNNDYLNNYLLPWQYPTSALLTPPQFARSLLQDYEHQLTALYNLGVRKMVLPGIGKMGCIPIHRLKDNVTGERPCNEDHNNLVNLFNVGLRNLVDTFNNGRLPGAKFVYLDYFGECTDFESNRQFYGVEVIDVGCCGAGNYSNGSEITCLPFQTPCADRKKYLYWDAFHPSELVHIILAKKAYNDDSHSYAYPIDIKQLAML</sequence>
<protein>
    <submittedName>
        <fullName evidence="8">Uncharacterized protein</fullName>
    </submittedName>
</protein>
<evidence type="ECO:0000256" key="5">
    <source>
        <dbReference type="ARBA" id="ARBA00022801"/>
    </source>
</evidence>
<dbReference type="Pfam" id="PF00657">
    <property type="entry name" value="Lipase_GDSL"/>
    <property type="match status" value="1"/>
</dbReference>
<evidence type="ECO:0000313" key="9">
    <source>
        <dbReference type="Proteomes" id="UP000596660"/>
    </source>
</evidence>
<evidence type="ECO:0000256" key="4">
    <source>
        <dbReference type="ARBA" id="ARBA00022729"/>
    </source>
</evidence>
<evidence type="ECO:0000313" key="8">
    <source>
        <dbReference type="EnsemblPlants" id="AUR62020645-RA:cds"/>
    </source>
</evidence>
<evidence type="ECO:0000256" key="6">
    <source>
        <dbReference type="ARBA" id="ARBA00022963"/>
    </source>
</evidence>
<dbReference type="PANTHER" id="PTHR45650">
    <property type="entry name" value="GDSL-LIKE LIPASE/ACYLHYDROLASE-RELATED"/>
    <property type="match status" value="1"/>
</dbReference>
<dbReference type="InterPro" id="IPR051238">
    <property type="entry name" value="GDSL_esterase/lipase"/>
</dbReference>
<dbReference type="PANTHER" id="PTHR45650:SF12">
    <property type="entry name" value="ZINC FINGER PROTEIN"/>
    <property type="match status" value="1"/>
</dbReference>
<keyword evidence="3" id="KW-0964">Secreted</keyword>
<keyword evidence="6" id="KW-0442">Lipid degradation</keyword>
<accession>A0A803LYU4</accession>
<evidence type="ECO:0000256" key="7">
    <source>
        <dbReference type="ARBA" id="ARBA00023098"/>
    </source>
</evidence>
<keyword evidence="4" id="KW-0732">Signal</keyword>
<reference evidence="8" key="1">
    <citation type="journal article" date="2017" name="Nature">
        <title>The genome of Chenopodium quinoa.</title>
        <authorList>
            <person name="Jarvis D.E."/>
            <person name="Ho Y.S."/>
            <person name="Lightfoot D.J."/>
            <person name="Schmoeckel S.M."/>
            <person name="Li B."/>
            <person name="Borm T.J.A."/>
            <person name="Ohyanagi H."/>
            <person name="Mineta K."/>
            <person name="Michell C.T."/>
            <person name="Saber N."/>
            <person name="Kharbatia N.M."/>
            <person name="Rupper R.R."/>
            <person name="Sharp A.R."/>
            <person name="Dally N."/>
            <person name="Boughton B.A."/>
            <person name="Woo Y.H."/>
            <person name="Gao G."/>
            <person name="Schijlen E.G.W.M."/>
            <person name="Guo X."/>
            <person name="Momin A.A."/>
            <person name="Negrao S."/>
            <person name="Al-Babili S."/>
            <person name="Gehring C."/>
            <person name="Roessner U."/>
            <person name="Jung C."/>
            <person name="Murphy K."/>
            <person name="Arold S.T."/>
            <person name="Gojobori T."/>
            <person name="van der Linden C.G."/>
            <person name="van Loo E.N."/>
            <person name="Jellen E.N."/>
            <person name="Maughan P.J."/>
            <person name="Tester M."/>
        </authorList>
    </citation>
    <scope>NUCLEOTIDE SEQUENCE [LARGE SCALE GENOMIC DNA]</scope>
    <source>
        <strain evidence="8">cv. PI 614886</strain>
    </source>
</reference>
<evidence type="ECO:0000256" key="2">
    <source>
        <dbReference type="ARBA" id="ARBA00008668"/>
    </source>
</evidence>
<organism evidence="8 9">
    <name type="scientific">Chenopodium quinoa</name>
    <name type="common">Quinoa</name>
    <dbReference type="NCBI Taxonomy" id="63459"/>
    <lineage>
        <taxon>Eukaryota</taxon>
        <taxon>Viridiplantae</taxon>
        <taxon>Streptophyta</taxon>
        <taxon>Embryophyta</taxon>
        <taxon>Tracheophyta</taxon>
        <taxon>Spermatophyta</taxon>
        <taxon>Magnoliopsida</taxon>
        <taxon>eudicotyledons</taxon>
        <taxon>Gunneridae</taxon>
        <taxon>Pentapetalae</taxon>
        <taxon>Caryophyllales</taxon>
        <taxon>Chenopodiaceae</taxon>
        <taxon>Chenopodioideae</taxon>
        <taxon>Atripliceae</taxon>
        <taxon>Chenopodium</taxon>
    </lineage>
</organism>
<keyword evidence="9" id="KW-1185">Reference proteome</keyword>
<name>A0A803LYU4_CHEQI</name>
<dbReference type="AlphaFoldDB" id="A0A803LYU4"/>
<proteinExistence type="inferred from homology"/>
<evidence type="ECO:0000256" key="3">
    <source>
        <dbReference type="ARBA" id="ARBA00022525"/>
    </source>
</evidence>
<dbReference type="OMA" id="YLLIGWC"/>
<dbReference type="Gene3D" id="3.40.50.1110">
    <property type="entry name" value="SGNH hydrolase"/>
    <property type="match status" value="1"/>
</dbReference>
<keyword evidence="5" id="KW-0378">Hydrolase</keyword>
<dbReference type="GO" id="GO:0016788">
    <property type="term" value="F:hydrolase activity, acting on ester bonds"/>
    <property type="evidence" value="ECO:0007669"/>
    <property type="project" value="InterPro"/>
</dbReference>